<dbReference type="InterPro" id="IPR050668">
    <property type="entry name" value="Cytochrome_b5"/>
</dbReference>
<evidence type="ECO:0000256" key="3">
    <source>
        <dbReference type="ARBA" id="ARBA00023004"/>
    </source>
</evidence>
<dbReference type="InterPro" id="IPR001199">
    <property type="entry name" value="Cyt_B5-like_heme/steroid-bd"/>
</dbReference>
<dbReference type="Gene3D" id="2.60.120.260">
    <property type="entry name" value="Galactose-binding domain-like"/>
    <property type="match status" value="1"/>
</dbReference>
<name>A0A8H4LD05_9HYPO</name>
<dbReference type="Proteomes" id="UP000554235">
    <property type="component" value="Unassembled WGS sequence"/>
</dbReference>
<evidence type="ECO:0000256" key="4">
    <source>
        <dbReference type="ARBA" id="ARBA00038168"/>
    </source>
</evidence>
<feature type="compositionally biased region" description="Low complexity" evidence="5">
    <location>
        <begin position="145"/>
        <end position="188"/>
    </location>
</feature>
<feature type="region of interest" description="Disordered" evidence="5">
    <location>
        <begin position="142"/>
        <end position="188"/>
    </location>
</feature>
<feature type="domain" description="Cytochrome b5 heme-binding" evidence="6">
    <location>
        <begin position="5"/>
        <end position="84"/>
    </location>
</feature>
<keyword evidence="8" id="KW-1185">Reference proteome</keyword>
<feature type="compositionally biased region" description="Low complexity" evidence="5">
    <location>
        <begin position="201"/>
        <end position="219"/>
    </location>
</feature>
<dbReference type="Pfam" id="PF00173">
    <property type="entry name" value="Cyt-b5"/>
    <property type="match status" value="1"/>
</dbReference>
<dbReference type="AlphaFoldDB" id="A0A8H4LD05"/>
<dbReference type="OrthoDB" id="260519at2759"/>
<organism evidence="7 8">
    <name type="scientific">Fusarium albosuccineum</name>
    <dbReference type="NCBI Taxonomy" id="1237068"/>
    <lineage>
        <taxon>Eukaryota</taxon>
        <taxon>Fungi</taxon>
        <taxon>Dikarya</taxon>
        <taxon>Ascomycota</taxon>
        <taxon>Pezizomycotina</taxon>
        <taxon>Sordariomycetes</taxon>
        <taxon>Hypocreomycetidae</taxon>
        <taxon>Hypocreales</taxon>
        <taxon>Nectriaceae</taxon>
        <taxon>Fusarium</taxon>
        <taxon>Fusarium decemcellulare species complex</taxon>
    </lineage>
</organism>
<evidence type="ECO:0000313" key="8">
    <source>
        <dbReference type="Proteomes" id="UP000554235"/>
    </source>
</evidence>
<evidence type="ECO:0000256" key="5">
    <source>
        <dbReference type="SAM" id="MobiDB-lite"/>
    </source>
</evidence>
<proteinExistence type="inferred from homology"/>
<accession>A0A8H4LD05</accession>
<reference evidence="7 8" key="1">
    <citation type="submission" date="2020-01" db="EMBL/GenBank/DDBJ databases">
        <title>Identification and distribution of gene clusters putatively required for synthesis of sphingolipid metabolism inhibitors in phylogenetically diverse species of the filamentous fungus Fusarium.</title>
        <authorList>
            <person name="Kim H.-S."/>
            <person name="Busman M."/>
            <person name="Brown D.W."/>
            <person name="Divon H."/>
            <person name="Uhlig S."/>
            <person name="Proctor R.H."/>
        </authorList>
    </citation>
    <scope>NUCLEOTIDE SEQUENCE [LARGE SCALE GENOMIC DNA]</scope>
    <source>
        <strain evidence="7 8">NRRL 20459</strain>
    </source>
</reference>
<dbReference type="SUPFAM" id="SSF55856">
    <property type="entry name" value="Cytochrome b5-like heme/steroid binding domain"/>
    <property type="match status" value="1"/>
</dbReference>
<dbReference type="EMBL" id="JAADYS010001058">
    <property type="protein sequence ID" value="KAF4465294.1"/>
    <property type="molecule type" value="Genomic_DNA"/>
</dbReference>
<comment type="caution">
    <text evidence="7">The sequence shown here is derived from an EMBL/GenBank/DDBJ whole genome shotgun (WGS) entry which is preliminary data.</text>
</comment>
<keyword evidence="1" id="KW-0349">Heme</keyword>
<keyword evidence="3" id="KW-0408">Iron</keyword>
<evidence type="ECO:0000259" key="6">
    <source>
        <dbReference type="PROSITE" id="PS50255"/>
    </source>
</evidence>
<sequence length="387" mass="40683">MESDMKMFTLEDVANKSTQSAGYIAIDRKVYEITDYMSKHPFTRGGDDILAEVLGTDATQAFHEVGHSDEAMEQLKPLLAGELQVSEKKEVARVQLSGLYSATWSSHRHPLARPLIYVGCTMRAQNLLLLVSGAGLCAGGPCRPTTSSRISASESSTWTSEAGTTSQTSAAATTSSVTISEEPTTTSSVAIITESTTTEALSSSTDITSATEALTTTTTGPPPIATTNRASNPGFEDSSSSPSPWIFGSTGSAMNMVTSSGARSGTKDFTFAATQGSQTISLCQPVALVTGYEYTFSAWIVHGCQTQSPPGPCPVGGVTVDFSFPGVTSAPQNLPEKPAYVQYQRTMLYEGPSGDSVQACIKFPIGATGQVYAAWNLDDISINAVVP</sequence>
<dbReference type="Gene3D" id="3.10.120.10">
    <property type="entry name" value="Cytochrome b5-like heme/steroid binding domain"/>
    <property type="match status" value="1"/>
</dbReference>
<gene>
    <name evidence="7" type="ORF">FALBO_7870</name>
</gene>
<dbReference type="PANTHER" id="PTHR19359">
    <property type="entry name" value="CYTOCHROME B5"/>
    <property type="match status" value="1"/>
</dbReference>
<dbReference type="InterPro" id="IPR036400">
    <property type="entry name" value="Cyt_B5-like_heme/steroid_sf"/>
</dbReference>
<feature type="region of interest" description="Disordered" evidence="5">
    <location>
        <begin position="201"/>
        <end position="241"/>
    </location>
</feature>
<dbReference type="GO" id="GO:0020037">
    <property type="term" value="F:heme binding"/>
    <property type="evidence" value="ECO:0007669"/>
    <property type="project" value="TreeGrafter"/>
</dbReference>
<evidence type="ECO:0000256" key="1">
    <source>
        <dbReference type="ARBA" id="ARBA00022617"/>
    </source>
</evidence>
<dbReference type="SMART" id="SM01117">
    <property type="entry name" value="Cyt-b5"/>
    <property type="match status" value="1"/>
</dbReference>
<dbReference type="PROSITE" id="PS50255">
    <property type="entry name" value="CYTOCHROME_B5_2"/>
    <property type="match status" value="1"/>
</dbReference>
<dbReference type="GO" id="GO:0016020">
    <property type="term" value="C:membrane"/>
    <property type="evidence" value="ECO:0007669"/>
    <property type="project" value="TreeGrafter"/>
</dbReference>
<evidence type="ECO:0000313" key="7">
    <source>
        <dbReference type="EMBL" id="KAF4465294.1"/>
    </source>
</evidence>
<keyword evidence="2" id="KW-0479">Metal-binding</keyword>
<dbReference type="GO" id="GO:0046872">
    <property type="term" value="F:metal ion binding"/>
    <property type="evidence" value="ECO:0007669"/>
    <property type="project" value="UniProtKB-KW"/>
</dbReference>
<evidence type="ECO:0000256" key="2">
    <source>
        <dbReference type="ARBA" id="ARBA00022723"/>
    </source>
</evidence>
<comment type="similarity">
    <text evidence="4">Belongs to the cytochrome b5 family.</text>
</comment>
<protein>
    <submittedName>
        <fullName evidence="7">Cytochrome B5</fullName>
    </submittedName>
</protein>